<feature type="region of interest" description="Disordered" evidence="6">
    <location>
        <begin position="16"/>
        <end position="73"/>
    </location>
</feature>
<evidence type="ECO:0000259" key="7">
    <source>
        <dbReference type="PROSITE" id="PS50888"/>
    </source>
</evidence>
<dbReference type="SMART" id="SM00353">
    <property type="entry name" value="HLH"/>
    <property type="match status" value="1"/>
</dbReference>
<dbReference type="GO" id="GO:0009960">
    <property type="term" value="P:endosperm development"/>
    <property type="evidence" value="ECO:0007669"/>
    <property type="project" value="InterPro"/>
</dbReference>
<dbReference type="Proteomes" id="UP000886595">
    <property type="component" value="Unassembled WGS sequence"/>
</dbReference>
<protein>
    <recommendedName>
        <fullName evidence="7">BHLH domain-containing protein</fullName>
    </recommendedName>
</protein>
<evidence type="ECO:0000256" key="4">
    <source>
        <dbReference type="ARBA" id="ARBA00023163"/>
    </source>
</evidence>
<dbReference type="OrthoDB" id="690068at2759"/>
<dbReference type="GO" id="GO:0003677">
    <property type="term" value="F:DNA binding"/>
    <property type="evidence" value="ECO:0007669"/>
    <property type="project" value="UniProtKB-KW"/>
</dbReference>
<evidence type="ECO:0000256" key="5">
    <source>
        <dbReference type="ARBA" id="ARBA00023242"/>
    </source>
</evidence>
<feature type="compositionally biased region" description="Basic and acidic residues" evidence="6">
    <location>
        <begin position="20"/>
        <end position="30"/>
    </location>
</feature>
<feature type="domain" description="BHLH" evidence="7">
    <location>
        <begin position="70"/>
        <end position="120"/>
    </location>
</feature>
<keyword evidence="5" id="KW-0539">Nucleus</keyword>
<dbReference type="Gene3D" id="4.10.280.10">
    <property type="entry name" value="Helix-loop-helix DNA-binding domain"/>
    <property type="match status" value="1"/>
</dbReference>
<evidence type="ECO:0000313" key="9">
    <source>
        <dbReference type="Proteomes" id="UP000886595"/>
    </source>
</evidence>
<comment type="subcellular location">
    <subcellularLocation>
        <location evidence="1">Nucleus</location>
    </subcellularLocation>
</comment>
<dbReference type="InterPro" id="IPR045239">
    <property type="entry name" value="bHLH95_bHLH"/>
</dbReference>
<keyword evidence="9" id="KW-1185">Reference proteome</keyword>
<evidence type="ECO:0000256" key="3">
    <source>
        <dbReference type="ARBA" id="ARBA00023125"/>
    </source>
</evidence>
<dbReference type="GO" id="GO:0005634">
    <property type="term" value="C:nucleus"/>
    <property type="evidence" value="ECO:0007669"/>
    <property type="project" value="UniProtKB-SubCell"/>
</dbReference>
<dbReference type="SUPFAM" id="SSF47459">
    <property type="entry name" value="HLH, helix-loop-helix DNA-binding domain"/>
    <property type="match status" value="1"/>
</dbReference>
<gene>
    <name evidence="8" type="ORF">Bca52824_011105</name>
</gene>
<dbReference type="PANTHER" id="PTHR46772:SF10">
    <property type="entry name" value="BHLH DOMAIN-CONTAINING PROTEIN"/>
    <property type="match status" value="1"/>
</dbReference>
<dbReference type="PROSITE" id="PS50888">
    <property type="entry name" value="BHLH"/>
    <property type="match status" value="1"/>
</dbReference>
<dbReference type="InterPro" id="IPR044278">
    <property type="entry name" value="BHLH95-like"/>
</dbReference>
<keyword evidence="3" id="KW-0238">DNA-binding</keyword>
<accession>A0A8X8BBW5</accession>
<dbReference type="GO" id="GO:0003700">
    <property type="term" value="F:DNA-binding transcription factor activity"/>
    <property type="evidence" value="ECO:0007669"/>
    <property type="project" value="InterPro"/>
</dbReference>
<dbReference type="Pfam" id="PF00010">
    <property type="entry name" value="HLH"/>
    <property type="match status" value="1"/>
</dbReference>
<dbReference type="InterPro" id="IPR036638">
    <property type="entry name" value="HLH_DNA-bd_sf"/>
</dbReference>
<evidence type="ECO:0000313" key="8">
    <source>
        <dbReference type="EMBL" id="KAG2328377.1"/>
    </source>
</evidence>
<keyword evidence="4" id="KW-0804">Transcription</keyword>
<dbReference type="CDD" id="cd11393">
    <property type="entry name" value="bHLH_AtbHLH_like"/>
    <property type="match status" value="1"/>
</dbReference>
<dbReference type="InterPro" id="IPR011598">
    <property type="entry name" value="bHLH_dom"/>
</dbReference>
<organism evidence="8 9">
    <name type="scientific">Brassica carinata</name>
    <name type="common">Ethiopian mustard</name>
    <name type="synonym">Abyssinian cabbage</name>
    <dbReference type="NCBI Taxonomy" id="52824"/>
    <lineage>
        <taxon>Eukaryota</taxon>
        <taxon>Viridiplantae</taxon>
        <taxon>Streptophyta</taxon>
        <taxon>Embryophyta</taxon>
        <taxon>Tracheophyta</taxon>
        <taxon>Spermatophyta</taxon>
        <taxon>Magnoliopsida</taxon>
        <taxon>eudicotyledons</taxon>
        <taxon>Gunneridae</taxon>
        <taxon>Pentapetalae</taxon>
        <taxon>rosids</taxon>
        <taxon>malvids</taxon>
        <taxon>Brassicales</taxon>
        <taxon>Brassicaceae</taxon>
        <taxon>Brassiceae</taxon>
        <taxon>Brassica</taxon>
    </lineage>
</organism>
<proteinExistence type="predicted"/>
<name>A0A8X8BBW5_BRACI</name>
<dbReference type="AlphaFoldDB" id="A0A8X8BBW5"/>
<reference evidence="8 9" key="1">
    <citation type="submission" date="2020-02" db="EMBL/GenBank/DDBJ databases">
        <authorList>
            <person name="Ma Q."/>
            <person name="Huang Y."/>
            <person name="Song X."/>
            <person name="Pei D."/>
        </authorList>
    </citation>
    <scope>NUCLEOTIDE SEQUENCE [LARGE SCALE GENOMIC DNA]</scope>
    <source>
        <strain evidence="8">Sxm20200214</strain>
        <tissue evidence="8">Leaf</tissue>
    </source>
</reference>
<evidence type="ECO:0000256" key="1">
    <source>
        <dbReference type="ARBA" id="ARBA00004123"/>
    </source>
</evidence>
<feature type="compositionally biased region" description="Basic and acidic residues" evidence="6">
    <location>
        <begin position="59"/>
        <end position="73"/>
    </location>
</feature>
<comment type="caution">
    <text evidence="8">The sequence shown here is derived from an EMBL/GenBank/DDBJ whole genome shotgun (WGS) entry which is preliminary data.</text>
</comment>
<evidence type="ECO:0000256" key="2">
    <source>
        <dbReference type="ARBA" id="ARBA00023015"/>
    </source>
</evidence>
<evidence type="ECO:0000256" key="6">
    <source>
        <dbReference type="SAM" id="MobiDB-lite"/>
    </source>
</evidence>
<dbReference type="EMBL" id="JAAMPC010000002">
    <property type="protein sequence ID" value="KAG2328377.1"/>
    <property type="molecule type" value="Genomic_DNA"/>
</dbReference>
<dbReference type="GO" id="GO:0046983">
    <property type="term" value="F:protein dimerization activity"/>
    <property type="evidence" value="ECO:0007669"/>
    <property type="project" value="InterPro"/>
</dbReference>
<sequence>MTNAQELGQETIMWGISSSDDFHGGCKTIDKQPPLLRPSHPSEILTSDKKASKGKKRTQRNEKNHVEESPDHEIHIWTERERRKKMRDMFAKLHALLPQLPPKADKSTIVDEAVRSIKSLEQTLHNLQMKKLEKLQYSSASNTTTTTTAFPYDPSSSPTTLLTPISNQPQIIPVGATSADSYFREGLLANQISSSSMNLPYPCNDPTAEFDTWSTYNAVLNICGNEAFFSLCCPKDKSGVFTNVCYLFEKYNIDVMFATVSSNVFRSTYIIQAQVKPSYENQLLGDGFGAGEIFKQAAQELALYLSSP</sequence>
<dbReference type="PANTHER" id="PTHR46772">
    <property type="entry name" value="BHLH DOMAIN-CONTAINING PROTEIN"/>
    <property type="match status" value="1"/>
</dbReference>
<keyword evidence="2" id="KW-0805">Transcription regulation</keyword>